<evidence type="ECO:0000259" key="2">
    <source>
        <dbReference type="Pfam" id="PF03184"/>
    </source>
</evidence>
<evidence type="ECO:0000313" key="3">
    <source>
        <dbReference type="EMBL" id="KIL55798.1"/>
    </source>
</evidence>
<evidence type="ECO:0000256" key="1">
    <source>
        <dbReference type="SAM" id="MobiDB-lite"/>
    </source>
</evidence>
<dbReference type="PANTHER" id="PTHR19303">
    <property type="entry name" value="TRANSPOSON"/>
    <property type="match status" value="1"/>
</dbReference>
<organism evidence="3 4">
    <name type="scientific">Amanita muscaria (strain Koide BX008)</name>
    <dbReference type="NCBI Taxonomy" id="946122"/>
    <lineage>
        <taxon>Eukaryota</taxon>
        <taxon>Fungi</taxon>
        <taxon>Dikarya</taxon>
        <taxon>Basidiomycota</taxon>
        <taxon>Agaricomycotina</taxon>
        <taxon>Agaricomycetes</taxon>
        <taxon>Agaricomycetidae</taxon>
        <taxon>Agaricales</taxon>
        <taxon>Pluteineae</taxon>
        <taxon>Amanitaceae</taxon>
        <taxon>Amanita</taxon>
    </lineage>
</organism>
<name>A0A0C2WI41_AMAMK</name>
<dbReference type="EMBL" id="KN818472">
    <property type="protein sequence ID" value="KIL55798.1"/>
    <property type="molecule type" value="Genomic_DNA"/>
</dbReference>
<dbReference type="InterPro" id="IPR050863">
    <property type="entry name" value="CenT-Element_Derived"/>
</dbReference>
<accession>A0A0C2WI41</accession>
<feature type="compositionally biased region" description="Low complexity" evidence="1">
    <location>
        <begin position="218"/>
        <end position="234"/>
    </location>
</feature>
<reference evidence="3 4" key="1">
    <citation type="submission" date="2014-04" db="EMBL/GenBank/DDBJ databases">
        <title>Evolutionary Origins and Diversification of the Mycorrhizal Mutualists.</title>
        <authorList>
            <consortium name="DOE Joint Genome Institute"/>
            <consortium name="Mycorrhizal Genomics Consortium"/>
            <person name="Kohler A."/>
            <person name="Kuo A."/>
            <person name="Nagy L.G."/>
            <person name="Floudas D."/>
            <person name="Copeland A."/>
            <person name="Barry K.W."/>
            <person name="Cichocki N."/>
            <person name="Veneault-Fourrey C."/>
            <person name="LaButti K."/>
            <person name="Lindquist E.A."/>
            <person name="Lipzen A."/>
            <person name="Lundell T."/>
            <person name="Morin E."/>
            <person name="Murat C."/>
            <person name="Riley R."/>
            <person name="Ohm R."/>
            <person name="Sun H."/>
            <person name="Tunlid A."/>
            <person name="Henrissat B."/>
            <person name="Grigoriev I.V."/>
            <person name="Hibbett D.S."/>
            <person name="Martin F."/>
        </authorList>
    </citation>
    <scope>NUCLEOTIDE SEQUENCE [LARGE SCALE GENOMIC DNA]</scope>
    <source>
        <strain evidence="3 4">Koide BX008</strain>
    </source>
</reference>
<dbReference type="Proteomes" id="UP000054549">
    <property type="component" value="Unassembled WGS sequence"/>
</dbReference>
<dbReference type="OrthoDB" id="3265672at2759"/>
<feature type="region of interest" description="Disordered" evidence="1">
    <location>
        <begin position="211"/>
        <end position="234"/>
    </location>
</feature>
<dbReference type="GO" id="GO:0005634">
    <property type="term" value="C:nucleus"/>
    <property type="evidence" value="ECO:0007669"/>
    <property type="project" value="TreeGrafter"/>
</dbReference>
<proteinExistence type="predicted"/>
<feature type="domain" description="DDE-1" evidence="2">
    <location>
        <begin position="37"/>
        <end position="194"/>
    </location>
</feature>
<dbReference type="Pfam" id="PF03184">
    <property type="entry name" value="DDE_1"/>
    <property type="match status" value="1"/>
</dbReference>
<dbReference type="GO" id="GO:0003677">
    <property type="term" value="F:DNA binding"/>
    <property type="evidence" value="ECO:0007669"/>
    <property type="project" value="TreeGrafter"/>
</dbReference>
<dbReference type="InterPro" id="IPR004875">
    <property type="entry name" value="DDE_SF_endonuclease_dom"/>
</dbReference>
<dbReference type="PANTHER" id="PTHR19303:SF74">
    <property type="entry name" value="POGO TRANSPOSABLE ELEMENT WITH KRAB DOMAIN"/>
    <property type="match status" value="1"/>
</dbReference>
<sequence>MYNMDEKGVQLGIGKRIAALVDRNQKVAQHIEAGDRELVTIIETVCADGSSLVPSVIFQGKRRNLDISVSEKGWTDQELGCLWIEKDFHPASSARNKINGYRLLVLDGHNSHCTYRFCKFAMQQRIVIVCLPAHTTHALQPCDVGVFGPLASCWKAEVLQAARDNTIITKSNLLHFYAKARSRAFKEKTIQAAFQKTGIWPLDPSAIPPEAFAPSQNTTTGAAQPLPAALPGVR</sequence>
<protein>
    <recommendedName>
        <fullName evidence="2">DDE-1 domain-containing protein</fullName>
    </recommendedName>
</protein>
<keyword evidence="4" id="KW-1185">Reference proteome</keyword>
<dbReference type="HOGENOM" id="CLU_013929_2_2_1"/>
<dbReference type="AlphaFoldDB" id="A0A0C2WI41"/>
<gene>
    <name evidence="3" type="ORF">M378DRAFT_188648</name>
</gene>
<dbReference type="InParanoid" id="A0A0C2WI41"/>
<evidence type="ECO:0000313" key="4">
    <source>
        <dbReference type="Proteomes" id="UP000054549"/>
    </source>
</evidence>